<evidence type="ECO:0000256" key="4">
    <source>
        <dbReference type="PROSITE-ProRule" id="PRU00221"/>
    </source>
</evidence>
<dbReference type="InterPro" id="IPR019775">
    <property type="entry name" value="WD40_repeat_CS"/>
</dbReference>
<dbReference type="AlphaFoldDB" id="A0A3Q0J9I4"/>
<dbReference type="Gene3D" id="2.130.10.10">
    <property type="entry name" value="YVTN repeat-like/Quinoprotein amine dehydrogenase"/>
    <property type="match status" value="2"/>
</dbReference>
<dbReference type="KEGG" id="dci:103517154"/>
<evidence type="ECO:0000313" key="6">
    <source>
        <dbReference type="RefSeq" id="XP_026685157.1"/>
    </source>
</evidence>
<dbReference type="STRING" id="121845.A0A3Q0J9I4"/>
<gene>
    <name evidence="6" type="primary">LOC103517154</name>
</gene>
<dbReference type="PROSITE" id="PS50082">
    <property type="entry name" value="WD_REPEATS_2"/>
    <property type="match status" value="2"/>
</dbReference>
<reference evidence="6" key="1">
    <citation type="submission" date="2025-08" db="UniProtKB">
        <authorList>
            <consortium name="RefSeq"/>
        </authorList>
    </citation>
    <scope>IDENTIFICATION</scope>
</reference>
<keyword evidence="5" id="KW-1185">Reference proteome</keyword>
<dbReference type="PROSITE" id="PS50294">
    <property type="entry name" value="WD_REPEATS_REGION"/>
    <property type="match status" value="1"/>
</dbReference>
<proteinExistence type="predicted"/>
<dbReference type="PaxDb" id="121845-A0A3Q0J9I4"/>
<name>A0A3Q0J9I4_DIACI</name>
<evidence type="ECO:0000313" key="5">
    <source>
        <dbReference type="Proteomes" id="UP000079169"/>
    </source>
</evidence>
<dbReference type="SMART" id="SM00320">
    <property type="entry name" value="WD40"/>
    <property type="match status" value="5"/>
</dbReference>
<keyword evidence="1 4" id="KW-0853">WD repeat</keyword>
<dbReference type="InterPro" id="IPR001680">
    <property type="entry name" value="WD40_rpt"/>
</dbReference>
<dbReference type="PANTHER" id="PTHR44675">
    <property type="entry name" value="PAK1 INTERACTING PROTEIN 1"/>
    <property type="match status" value="1"/>
</dbReference>
<dbReference type="Pfam" id="PF00400">
    <property type="entry name" value="WD40"/>
    <property type="match status" value="3"/>
</dbReference>
<dbReference type="InterPro" id="IPR036322">
    <property type="entry name" value="WD40_repeat_dom_sf"/>
</dbReference>
<dbReference type="InterPro" id="IPR015943">
    <property type="entry name" value="WD40/YVTN_repeat-like_dom_sf"/>
</dbReference>
<dbReference type="SUPFAM" id="SSF50978">
    <property type="entry name" value="WD40 repeat-like"/>
    <property type="match status" value="1"/>
</dbReference>
<protein>
    <submittedName>
        <fullName evidence="6">P21-activated protein kinase-interacting protein 1-like isoform X1</fullName>
    </submittedName>
</protein>
<keyword evidence="2" id="KW-0677">Repeat</keyword>
<accession>A0A3Q0J9I4</accession>
<organism evidence="5 6">
    <name type="scientific">Diaphorina citri</name>
    <name type="common">Asian citrus psyllid</name>
    <dbReference type="NCBI Taxonomy" id="121845"/>
    <lineage>
        <taxon>Eukaryota</taxon>
        <taxon>Metazoa</taxon>
        <taxon>Ecdysozoa</taxon>
        <taxon>Arthropoda</taxon>
        <taxon>Hexapoda</taxon>
        <taxon>Insecta</taxon>
        <taxon>Pterygota</taxon>
        <taxon>Neoptera</taxon>
        <taxon>Paraneoptera</taxon>
        <taxon>Hemiptera</taxon>
        <taxon>Sternorrhyncha</taxon>
        <taxon>Psylloidea</taxon>
        <taxon>Psyllidae</taxon>
        <taxon>Diaphorininae</taxon>
        <taxon>Diaphorina</taxon>
    </lineage>
</organism>
<evidence type="ECO:0000256" key="2">
    <source>
        <dbReference type="ARBA" id="ARBA00022737"/>
    </source>
</evidence>
<sequence length="315" mass="34508">MTSENSFEILIGTYEEFVLGYQLIKSEDEENKYTLTQTFVTHSHTASVRSVAATSKLAASSGADETVVLYDMVKRKQSGALMQHEGTITCLKFTPEGSHLISCSDDGSIAIFRVGSWQLEKLFKKAHKGTAVNHISIHPSGKLALSVGKDKTLRTWNLVKGRSAYITNLSSYGVGFENLDSVVWSPEGLLYAIPIQNKAVVFSVEKAGVLQTLKSESKVHSVCFLNETTVCTGNEESAITAYNLTDGSHLWHIKASASRIKGLASHRNHLICITSAGDLVVWELNEDVTREPQRVSATNDGCRFTCLAIRPPVVR</sequence>
<dbReference type="InterPro" id="IPR051959">
    <property type="entry name" value="PAK1-Kinase_Regulator"/>
</dbReference>
<dbReference type="RefSeq" id="XP_026685157.1">
    <property type="nucleotide sequence ID" value="XM_026829356.1"/>
</dbReference>
<comment type="function">
    <text evidence="3">Negatively regulates the PAK1 kinase. PAK1 is a member of the PAK kinase family, which has been shown to play a positive role in the regulation of signaling pathways involving MAPK8 and RELA. PAK1 exists as an inactive homodimer, which is activated by binding of small GTPases such as CDC42 to an N-terminal regulatory domain. PAK1IP1 also binds to the N-terminus of PAK1, and inhibits the specific activation of PAK1 by CDC42. May be involved in ribosomal large subunit assembly.</text>
</comment>
<dbReference type="PROSITE" id="PS00678">
    <property type="entry name" value="WD_REPEATS_1"/>
    <property type="match status" value="1"/>
</dbReference>
<dbReference type="GeneID" id="103517154"/>
<dbReference type="Proteomes" id="UP000079169">
    <property type="component" value="Unplaced"/>
</dbReference>
<feature type="repeat" description="WD" evidence="4">
    <location>
        <begin position="132"/>
        <end position="166"/>
    </location>
</feature>
<evidence type="ECO:0000256" key="3">
    <source>
        <dbReference type="ARBA" id="ARBA00045213"/>
    </source>
</evidence>
<feature type="repeat" description="WD" evidence="4">
    <location>
        <begin position="81"/>
        <end position="114"/>
    </location>
</feature>
<evidence type="ECO:0000256" key="1">
    <source>
        <dbReference type="ARBA" id="ARBA00022574"/>
    </source>
</evidence>
<dbReference type="PANTHER" id="PTHR44675:SF1">
    <property type="entry name" value="P21-ACTIVATED PROTEIN KINASE-INTERACTING PROTEIN 1"/>
    <property type="match status" value="1"/>
</dbReference>